<feature type="transmembrane region" description="Helical" evidence="7">
    <location>
        <begin position="140"/>
        <end position="166"/>
    </location>
</feature>
<keyword evidence="7" id="KW-1133">Transmembrane helix</keyword>
<evidence type="ECO:0000256" key="7">
    <source>
        <dbReference type="SAM" id="Phobius"/>
    </source>
</evidence>
<feature type="transmembrane region" description="Helical" evidence="7">
    <location>
        <begin position="6"/>
        <end position="23"/>
    </location>
</feature>
<feature type="transmembrane region" description="Helical" evidence="7">
    <location>
        <begin position="35"/>
        <end position="56"/>
    </location>
</feature>
<dbReference type="Proteomes" id="UP000198856">
    <property type="component" value="Unassembled WGS sequence"/>
</dbReference>
<dbReference type="Gene3D" id="3.30.450.20">
    <property type="entry name" value="PAS domain"/>
    <property type="match status" value="1"/>
</dbReference>
<dbReference type="SUPFAM" id="SSF55874">
    <property type="entry name" value="ATPase domain of HSP90 chaperone/DNA topoisomerase II/histidine kinase"/>
    <property type="match status" value="1"/>
</dbReference>
<dbReference type="CDD" id="cd00130">
    <property type="entry name" value="PAS"/>
    <property type="match status" value="1"/>
</dbReference>
<dbReference type="SUPFAM" id="SSF55785">
    <property type="entry name" value="PYP-like sensor domain (PAS domain)"/>
    <property type="match status" value="1"/>
</dbReference>
<evidence type="ECO:0000259" key="9">
    <source>
        <dbReference type="PROSITE" id="PS50112"/>
    </source>
</evidence>
<evidence type="ECO:0000256" key="2">
    <source>
        <dbReference type="ARBA" id="ARBA00012438"/>
    </source>
</evidence>
<protein>
    <recommendedName>
        <fullName evidence="2">histidine kinase</fullName>
        <ecNumber evidence="2">2.7.13.3</ecNumber>
    </recommendedName>
</protein>
<dbReference type="InterPro" id="IPR013656">
    <property type="entry name" value="PAS_4"/>
</dbReference>
<dbReference type="InterPro" id="IPR000014">
    <property type="entry name" value="PAS"/>
</dbReference>
<dbReference type="InterPro" id="IPR050980">
    <property type="entry name" value="2C_sensor_his_kinase"/>
</dbReference>
<keyword evidence="7" id="KW-0812">Transmembrane</keyword>
<dbReference type="PROSITE" id="PS50109">
    <property type="entry name" value="HIS_KIN"/>
    <property type="match status" value="1"/>
</dbReference>
<dbReference type="Pfam" id="PF02518">
    <property type="entry name" value="HATPase_c"/>
    <property type="match status" value="1"/>
</dbReference>
<evidence type="ECO:0000256" key="1">
    <source>
        <dbReference type="ARBA" id="ARBA00000085"/>
    </source>
</evidence>
<reference evidence="10 11" key="1">
    <citation type="submission" date="2016-10" db="EMBL/GenBank/DDBJ databases">
        <authorList>
            <person name="de Groot N.N."/>
        </authorList>
    </citation>
    <scope>NUCLEOTIDE SEQUENCE [LARGE SCALE GENOMIC DNA]</scope>
    <source>
        <strain evidence="10 11">IBRC-M10015</strain>
    </source>
</reference>
<comment type="catalytic activity">
    <reaction evidence="1">
        <text>ATP + protein L-histidine = ADP + protein N-phospho-L-histidine.</text>
        <dbReference type="EC" id="2.7.13.3"/>
    </reaction>
</comment>
<proteinExistence type="predicted"/>
<evidence type="ECO:0000256" key="5">
    <source>
        <dbReference type="ARBA" id="ARBA00022777"/>
    </source>
</evidence>
<keyword evidence="3" id="KW-0808">Transferase</keyword>
<evidence type="ECO:0000259" key="8">
    <source>
        <dbReference type="PROSITE" id="PS50109"/>
    </source>
</evidence>
<dbReference type="InterPro" id="IPR003594">
    <property type="entry name" value="HATPase_dom"/>
</dbReference>
<dbReference type="EMBL" id="FNFC01000001">
    <property type="protein sequence ID" value="SDJ19824.1"/>
    <property type="molecule type" value="Genomic_DNA"/>
</dbReference>
<evidence type="ECO:0000256" key="4">
    <source>
        <dbReference type="ARBA" id="ARBA00022741"/>
    </source>
</evidence>
<keyword evidence="4" id="KW-0547">Nucleotide-binding</keyword>
<keyword evidence="6" id="KW-0067">ATP-binding</keyword>
<evidence type="ECO:0000313" key="10">
    <source>
        <dbReference type="EMBL" id="SDJ19824.1"/>
    </source>
</evidence>
<gene>
    <name evidence="10" type="ORF">SAMN05216226_10190</name>
</gene>
<evidence type="ECO:0000256" key="3">
    <source>
        <dbReference type="ARBA" id="ARBA00022679"/>
    </source>
</evidence>
<dbReference type="InterPro" id="IPR036890">
    <property type="entry name" value="HATPase_C_sf"/>
</dbReference>
<feature type="transmembrane region" description="Helical" evidence="7">
    <location>
        <begin position="99"/>
        <end position="120"/>
    </location>
</feature>
<feature type="transmembrane region" description="Helical" evidence="7">
    <location>
        <begin position="178"/>
        <end position="195"/>
    </location>
</feature>
<dbReference type="AlphaFoldDB" id="A0A1G8RRY6"/>
<keyword evidence="5" id="KW-0418">Kinase</keyword>
<dbReference type="InterPro" id="IPR031621">
    <property type="entry name" value="HisKA_7TM"/>
</dbReference>
<sequence length="551" mass="59353">MVSVQHGLPVFSFVGALVSLAVVRPAFRSREKPGATGLLLAAPGASLFCIAIGLWWTSIPGWMGYIANNAGVLGATLVTFGWLFTIGEHTETLALTRRLFTVVGGYIAVVQALVLTNPYHQLFIYPGFKLRADPLLDLPIQLNFLHILTLYAFGLVGCVVLVSDILQSSGTRRKQSGALLLSLLPPLLLNVLFAADGTAANLTPLGFVLTTLGVGWAVLRTDFLDLVPVGRARALQNMNDPVVTIDTEGRVIDANPAAQELAGITSEWEGMAVSTFFAACPTLVTRLQSSETGGTVTVTHRGKQRDFSLTVSPISREQGHELGRVVVFREVTRLKEREQQLDLLSRVQSRVLRHNIRNELDVITAQNEVLAAELDGEHARMAERTLSSADRLLSVSSKARTAEELIDHDQTPTTVNLVETVESVVEECHTAFPAVSFSVDAPSACRVETLPALELALENLVENAAEHNTSPNPEVAVTVTATDEAVVITVSDNVPGIPDQELAVRERGEETPLEHGRGVGLWVVDWVVESAGASLTFETGEDGTTARLALE</sequence>
<dbReference type="SMART" id="SM00387">
    <property type="entry name" value="HATPase_c"/>
    <property type="match status" value="1"/>
</dbReference>
<dbReference type="InterPro" id="IPR035965">
    <property type="entry name" value="PAS-like_dom_sf"/>
</dbReference>
<dbReference type="STRING" id="890420.SAMN05216226_10190"/>
<evidence type="ECO:0000313" key="11">
    <source>
        <dbReference type="Proteomes" id="UP000198856"/>
    </source>
</evidence>
<dbReference type="GO" id="GO:0005524">
    <property type="term" value="F:ATP binding"/>
    <property type="evidence" value="ECO:0007669"/>
    <property type="project" value="UniProtKB-KW"/>
</dbReference>
<dbReference type="PANTHER" id="PTHR44936:SF10">
    <property type="entry name" value="SENSOR PROTEIN RSTB"/>
    <property type="match status" value="1"/>
</dbReference>
<keyword evidence="7" id="KW-0472">Membrane</keyword>
<organism evidence="10 11">
    <name type="scientific">Halovenus aranensis</name>
    <dbReference type="NCBI Taxonomy" id="890420"/>
    <lineage>
        <taxon>Archaea</taxon>
        <taxon>Methanobacteriati</taxon>
        <taxon>Methanobacteriota</taxon>
        <taxon>Stenosarchaea group</taxon>
        <taxon>Halobacteria</taxon>
        <taxon>Halobacteriales</taxon>
        <taxon>Haloarculaceae</taxon>
        <taxon>Halovenus</taxon>
    </lineage>
</organism>
<accession>A0A1G8RRY6</accession>
<feature type="transmembrane region" description="Helical" evidence="7">
    <location>
        <begin position="62"/>
        <end position="87"/>
    </location>
</feature>
<feature type="domain" description="PAS" evidence="9">
    <location>
        <begin position="233"/>
        <end position="267"/>
    </location>
</feature>
<dbReference type="Gene3D" id="3.30.565.10">
    <property type="entry name" value="Histidine kinase-like ATPase, C-terminal domain"/>
    <property type="match status" value="1"/>
</dbReference>
<dbReference type="Pfam" id="PF08448">
    <property type="entry name" value="PAS_4"/>
    <property type="match status" value="1"/>
</dbReference>
<feature type="domain" description="Histidine kinase" evidence="8">
    <location>
        <begin position="351"/>
        <end position="551"/>
    </location>
</feature>
<name>A0A1G8RRY6_9EURY</name>
<dbReference type="PROSITE" id="PS50112">
    <property type="entry name" value="PAS"/>
    <property type="match status" value="1"/>
</dbReference>
<dbReference type="Pfam" id="PF16927">
    <property type="entry name" value="HisKA_7TM"/>
    <property type="match status" value="1"/>
</dbReference>
<evidence type="ECO:0000256" key="6">
    <source>
        <dbReference type="ARBA" id="ARBA00022840"/>
    </source>
</evidence>
<dbReference type="EC" id="2.7.13.3" evidence="2"/>
<dbReference type="OrthoDB" id="327291at2157"/>
<dbReference type="GO" id="GO:0004673">
    <property type="term" value="F:protein histidine kinase activity"/>
    <property type="evidence" value="ECO:0007669"/>
    <property type="project" value="UniProtKB-EC"/>
</dbReference>
<dbReference type="RefSeq" id="WP_092698302.1">
    <property type="nucleotide sequence ID" value="NZ_FNFC01000001.1"/>
</dbReference>
<dbReference type="PANTHER" id="PTHR44936">
    <property type="entry name" value="SENSOR PROTEIN CREC"/>
    <property type="match status" value="1"/>
</dbReference>
<dbReference type="NCBIfam" id="TIGR00229">
    <property type="entry name" value="sensory_box"/>
    <property type="match status" value="1"/>
</dbReference>
<dbReference type="InterPro" id="IPR005467">
    <property type="entry name" value="His_kinase_dom"/>
</dbReference>
<keyword evidence="11" id="KW-1185">Reference proteome</keyword>